<evidence type="ECO:0008006" key="3">
    <source>
        <dbReference type="Google" id="ProtNLM"/>
    </source>
</evidence>
<dbReference type="AlphaFoldDB" id="A0A6I2MQL1"/>
<gene>
    <name evidence="1" type="ORF">GJ691_13210</name>
</gene>
<dbReference type="Proteomes" id="UP000443153">
    <property type="component" value="Unassembled WGS sequence"/>
</dbReference>
<evidence type="ECO:0000313" key="2">
    <source>
        <dbReference type="Proteomes" id="UP000443153"/>
    </source>
</evidence>
<organism evidence="1 2">
    <name type="scientific">Maribacter luteus</name>
    <dbReference type="NCBI Taxonomy" id="2594478"/>
    <lineage>
        <taxon>Bacteria</taxon>
        <taxon>Pseudomonadati</taxon>
        <taxon>Bacteroidota</taxon>
        <taxon>Flavobacteriia</taxon>
        <taxon>Flavobacteriales</taxon>
        <taxon>Flavobacteriaceae</taxon>
        <taxon>Maribacter</taxon>
    </lineage>
</organism>
<dbReference type="RefSeq" id="WP_154367636.1">
    <property type="nucleotide sequence ID" value="NZ_CANMYZ010000002.1"/>
</dbReference>
<evidence type="ECO:0000313" key="1">
    <source>
        <dbReference type="EMBL" id="MRX65117.1"/>
    </source>
</evidence>
<reference evidence="1 2" key="1">
    <citation type="submission" date="2019-11" db="EMBL/GenBank/DDBJ databases">
        <title>Maribacter lutea sp. nov., a marine bacterium isolated from intertidal sand.</title>
        <authorList>
            <person name="Liu A."/>
        </authorList>
    </citation>
    <scope>NUCLEOTIDE SEQUENCE [LARGE SCALE GENOMIC DNA]</scope>
    <source>
        <strain evidence="1 2">RZ05</strain>
    </source>
</reference>
<sequence>MPKKNLRHVPVYRKALELCATSRAIASYVTFNKDLLKLYTSNSLRDIVADSLLTDAILIPQKIAQTEWSLSKDEKRRNISFINIMLKNINSYCIGLERDGHEKEYLNVLRKEIKSFRKSFTKWTASFPY</sequence>
<dbReference type="EMBL" id="WKJH01000021">
    <property type="protein sequence ID" value="MRX65117.1"/>
    <property type="molecule type" value="Genomic_DNA"/>
</dbReference>
<accession>A0A6I2MQL1</accession>
<proteinExistence type="predicted"/>
<dbReference type="OrthoDB" id="1443689at2"/>
<name>A0A6I2MQL1_9FLAO</name>
<comment type="caution">
    <text evidence="1">The sequence shown here is derived from an EMBL/GenBank/DDBJ whole genome shotgun (WGS) entry which is preliminary data.</text>
</comment>
<keyword evidence="2" id="KW-1185">Reference proteome</keyword>
<protein>
    <recommendedName>
        <fullName evidence="3">Four helix bundle protein</fullName>
    </recommendedName>
</protein>